<dbReference type="GO" id="GO:0000976">
    <property type="term" value="F:transcription cis-regulatory region binding"/>
    <property type="evidence" value="ECO:0007669"/>
    <property type="project" value="TreeGrafter"/>
</dbReference>
<dbReference type="GO" id="GO:0003700">
    <property type="term" value="F:DNA-binding transcription factor activity"/>
    <property type="evidence" value="ECO:0007669"/>
    <property type="project" value="TreeGrafter"/>
</dbReference>
<dbReference type="PANTHER" id="PTHR30055:SF234">
    <property type="entry name" value="HTH-TYPE TRANSCRIPTIONAL REGULATOR BETI"/>
    <property type="match status" value="1"/>
</dbReference>
<evidence type="ECO:0000256" key="4">
    <source>
        <dbReference type="PROSITE-ProRule" id="PRU00335"/>
    </source>
</evidence>
<keyword evidence="2 4" id="KW-0238">DNA-binding</keyword>
<dbReference type="EMBL" id="BAFO02000032">
    <property type="protein sequence ID" value="GAD86582.1"/>
    <property type="molecule type" value="Genomic_DNA"/>
</dbReference>
<dbReference type="eggNOG" id="COG1309">
    <property type="taxonomic scope" value="Bacteria"/>
</dbReference>
<dbReference type="SUPFAM" id="SSF46689">
    <property type="entry name" value="Homeodomain-like"/>
    <property type="match status" value="1"/>
</dbReference>
<dbReference type="Proteomes" id="UP000017048">
    <property type="component" value="Unassembled WGS sequence"/>
</dbReference>
<gene>
    <name evidence="6" type="ORF">NCAST_32_10690</name>
</gene>
<keyword evidence="7" id="KW-1185">Reference proteome</keyword>
<reference evidence="6 7" key="1">
    <citation type="journal article" date="2014" name="BMC Genomics">
        <title>Genome based analysis of type-I polyketide synthase and nonribosomal peptide synthetase gene clusters in seven strains of five representative Nocardia species.</title>
        <authorList>
            <person name="Komaki H."/>
            <person name="Ichikawa N."/>
            <person name="Hosoyama A."/>
            <person name="Takahashi-Nakaguchi A."/>
            <person name="Matsuzawa T."/>
            <person name="Suzuki K."/>
            <person name="Fujita N."/>
            <person name="Gonoi T."/>
        </authorList>
    </citation>
    <scope>NUCLEOTIDE SEQUENCE [LARGE SCALE GENOMIC DNA]</scope>
    <source>
        <strain evidence="6 7">NBRC 15531</strain>
    </source>
</reference>
<feature type="DNA-binding region" description="H-T-H motif" evidence="4">
    <location>
        <begin position="36"/>
        <end position="55"/>
    </location>
</feature>
<evidence type="ECO:0000313" key="7">
    <source>
        <dbReference type="Proteomes" id="UP000017048"/>
    </source>
</evidence>
<evidence type="ECO:0000256" key="3">
    <source>
        <dbReference type="ARBA" id="ARBA00023163"/>
    </source>
</evidence>
<evidence type="ECO:0000259" key="5">
    <source>
        <dbReference type="PROSITE" id="PS50977"/>
    </source>
</evidence>
<protein>
    <submittedName>
        <fullName evidence="6">TetR family transcriptional regulator</fullName>
    </submittedName>
</protein>
<dbReference type="PANTHER" id="PTHR30055">
    <property type="entry name" value="HTH-TYPE TRANSCRIPTIONAL REGULATOR RUTR"/>
    <property type="match status" value="1"/>
</dbReference>
<dbReference type="InterPro" id="IPR001647">
    <property type="entry name" value="HTH_TetR"/>
</dbReference>
<evidence type="ECO:0000256" key="2">
    <source>
        <dbReference type="ARBA" id="ARBA00023125"/>
    </source>
</evidence>
<keyword evidence="3" id="KW-0804">Transcription</keyword>
<keyword evidence="1" id="KW-0805">Transcription regulation</keyword>
<dbReference type="Pfam" id="PF00440">
    <property type="entry name" value="TetR_N"/>
    <property type="match status" value="1"/>
</dbReference>
<feature type="domain" description="HTH tetR-type" evidence="5">
    <location>
        <begin position="14"/>
        <end position="73"/>
    </location>
</feature>
<dbReference type="InterPro" id="IPR009057">
    <property type="entry name" value="Homeodomain-like_sf"/>
</dbReference>
<sequence>MSSGQQTRRRRDPAKTRAAIVDALLAAVIEGDFAPTTREIATRAGTSERSIFVHFPDRAALLVAAVERQSETVESRLPAADPTVPLPERITQAVRQSAAIFELQRLPRLTGLQESRTIAAIDERMRRTDARIRATLGALFAPELAGDEQLLDLVDTALAWPARHHLQDRRGLSAEQASAALERAVGLLLAQR</sequence>
<evidence type="ECO:0000313" key="6">
    <source>
        <dbReference type="EMBL" id="GAD86582.1"/>
    </source>
</evidence>
<dbReference type="PROSITE" id="PS50977">
    <property type="entry name" value="HTH_TETR_2"/>
    <property type="match status" value="1"/>
</dbReference>
<dbReference type="Gene3D" id="1.10.357.10">
    <property type="entry name" value="Tetracycline Repressor, domain 2"/>
    <property type="match status" value="1"/>
</dbReference>
<dbReference type="InterPro" id="IPR050109">
    <property type="entry name" value="HTH-type_TetR-like_transc_reg"/>
</dbReference>
<dbReference type="OrthoDB" id="8688418at2"/>
<evidence type="ECO:0000256" key="1">
    <source>
        <dbReference type="ARBA" id="ARBA00023015"/>
    </source>
</evidence>
<dbReference type="AlphaFoldDB" id="U5E916"/>
<dbReference type="RefSeq" id="WP_019046653.1">
    <property type="nucleotide sequence ID" value="NZ_BAFO02000032.1"/>
</dbReference>
<comment type="caution">
    <text evidence="6">The sequence shown here is derived from an EMBL/GenBank/DDBJ whole genome shotgun (WGS) entry which is preliminary data.</text>
</comment>
<name>U5E916_NOCAS</name>
<proteinExistence type="predicted"/>
<dbReference type="GeneID" id="91517091"/>
<organism evidence="6 7">
    <name type="scientific">Nocardia asteroides NBRC 15531</name>
    <dbReference type="NCBI Taxonomy" id="1110697"/>
    <lineage>
        <taxon>Bacteria</taxon>
        <taxon>Bacillati</taxon>
        <taxon>Actinomycetota</taxon>
        <taxon>Actinomycetes</taxon>
        <taxon>Mycobacteriales</taxon>
        <taxon>Nocardiaceae</taxon>
        <taxon>Nocardia</taxon>
    </lineage>
</organism>
<accession>U5E916</accession>
<dbReference type="STRING" id="1824.SAMN05444423_10244"/>